<reference evidence="2" key="1">
    <citation type="submission" date="2014-09" db="EMBL/GenBank/DDBJ databases">
        <authorList>
            <person name="Magalhaes I.L.F."/>
            <person name="Oliveira U."/>
            <person name="Santos F.R."/>
            <person name="Vidigal T.H.D.A."/>
            <person name="Brescovit A.D."/>
            <person name="Santos A.J."/>
        </authorList>
    </citation>
    <scope>NUCLEOTIDE SEQUENCE</scope>
    <source>
        <tissue evidence="2">Shoot tissue taken approximately 20 cm above the soil surface</tissue>
    </source>
</reference>
<keyword evidence="1" id="KW-0812">Transmembrane</keyword>
<organism evidence="2">
    <name type="scientific">Arundo donax</name>
    <name type="common">Giant reed</name>
    <name type="synonym">Donax arundinaceus</name>
    <dbReference type="NCBI Taxonomy" id="35708"/>
    <lineage>
        <taxon>Eukaryota</taxon>
        <taxon>Viridiplantae</taxon>
        <taxon>Streptophyta</taxon>
        <taxon>Embryophyta</taxon>
        <taxon>Tracheophyta</taxon>
        <taxon>Spermatophyta</taxon>
        <taxon>Magnoliopsida</taxon>
        <taxon>Liliopsida</taxon>
        <taxon>Poales</taxon>
        <taxon>Poaceae</taxon>
        <taxon>PACMAD clade</taxon>
        <taxon>Arundinoideae</taxon>
        <taxon>Arundineae</taxon>
        <taxon>Arundo</taxon>
    </lineage>
</organism>
<keyword evidence="1" id="KW-0472">Membrane</keyword>
<sequence length="45" mass="5090">MSIRSRRGQILISPLNAANVALLVYFMNFVFLSVILLCNKHLSII</sequence>
<reference evidence="2" key="2">
    <citation type="journal article" date="2015" name="Data Brief">
        <title>Shoot transcriptome of the giant reed, Arundo donax.</title>
        <authorList>
            <person name="Barrero R.A."/>
            <person name="Guerrero F.D."/>
            <person name="Moolhuijzen P."/>
            <person name="Goolsby J.A."/>
            <person name="Tidwell J."/>
            <person name="Bellgard S.E."/>
            <person name="Bellgard M.I."/>
        </authorList>
    </citation>
    <scope>NUCLEOTIDE SEQUENCE</scope>
    <source>
        <tissue evidence="2">Shoot tissue taken approximately 20 cm above the soil surface</tissue>
    </source>
</reference>
<name>A0A0A9A7J8_ARUDO</name>
<protein>
    <submittedName>
        <fullName evidence="2">Uncharacterized protein</fullName>
    </submittedName>
</protein>
<evidence type="ECO:0000313" key="2">
    <source>
        <dbReference type="EMBL" id="JAD44980.1"/>
    </source>
</evidence>
<dbReference type="AlphaFoldDB" id="A0A0A9A7J8"/>
<dbReference type="EMBL" id="GBRH01252915">
    <property type="protein sequence ID" value="JAD44980.1"/>
    <property type="molecule type" value="Transcribed_RNA"/>
</dbReference>
<evidence type="ECO:0000256" key="1">
    <source>
        <dbReference type="SAM" id="Phobius"/>
    </source>
</evidence>
<accession>A0A0A9A7J8</accession>
<feature type="transmembrane region" description="Helical" evidence="1">
    <location>
        <begin position="20"/>
        <end position="38"/>
    </location>
</feature>
<keyword evidence="1" id="KW-1133">Transmembrane helix</keyword>
<proteinExistence type="predicted"/>